<dbReference type="GeneID" id="85364030"/>
<gene>
    <name evidence="3" type="ORF">EV420DRAFT_1754533</name>
</gene>
<dbReference type="AlphaFoldDB" id="A0AA39MHD7"/>
<accession>A0AA39MHD7</accession>
<keyword evidence="4" id="KW-1185">Reference proteome</keyword>
<dbReference type="RefSeq" id="XP_060321716.1">
    <property type="nucleotide sequence ID" value="XM_060480482.1"/>
</dbReference>
<sequence>MVIQADIPPDLTDEDKALLVITYSTFIKNRQSFWTVYRKINSVNQAAYLETGITASLTIFSILDLVLLDCLGTVLAYCFISNPFPNFCNCVSNSISLTLYLSFILTTTLWCTVFIIFRITTVTGVRRGAGGRLRVYYRFIGVLVESSALHSIARVLFLAFYIHNDFGPYYLDPVASIAKGVAPTLLVGRAAAGHTRPTEEHDESATVSTLRFQMASQSSQPSRPSTASFQQSTAQSAVLEMDIEAQQERSDELVVVDERLQ</sequence>
<proteinExistence type="predicted"/>
<protein>
    <submittedName>
        <fullName evidence="3">Uncharacterized protein</fullName>
    </submittedName>
</protein>
<feature type="compositionally biased region" description="Low complexity" evidence="1">
    <location>
        <begin position="225"/>
        <end position="234"/>
    </location>
</feature>
<feature type="region of interest" description="Disordered" evidence="1">
    <location>
        <begin position="214"/>
        <end position="234"/>
    </location>
</feature>
<dbReference type="Proteomes" id="UP001175211">
    <property type="component" value="Unassembled WGS sequence"/>
</dbReference>
<comment type="caution">
    <text evidence="3">The sequence shown here is derived from an EMBL/GenBank/DDBJ whole genome shotgun (WGS) entry which is preliminary data.</text>
</comment>
<evidence type="ECO:0000313" key="3">
    <source>
        <dbReference type="EMBL" id="KAK0434387.1"/>
    </source>
</evidence>
<dbReference type="EMBL" id="JAUEPS010000190">
    <property type="protein sequence ID" value="KAK0434387.1"/>
    <property type="molecule type" value="Genomic_DNA"/>
</dbReference>
<evidence type="ECO:0000313" key="4">
    <source>
        <dbReference type="Proteomes" id="UP001175211"/>
    </source>
</evidence>
<feature type="transmembrane region" description="Helical" evidence="2">
    <location>
        <begin position="97"/>
        <end position="119"/>
    </location>
</feature>
<keyword evidence="2" id="KW-1133">Transmembrane helix</keyword>
<evidence type="ECO:0000256" key="2">
    <source>
        <dbReference type="SAM" id="Phobius"/>
    </source>
</evidence>
<name>A0AA39MHD7_ARMTA</name>
<keyword evidence="2" id="KW-0472">Membrane</keyword>
<keyword evidence="2" id="KW-0812">Transmembrane</keyword>
<feature type="transmembrane region" description="Helical" evidence="2">
    <location>
        <begin position="57"/>
        <end position="77"/>
    </location>
</feature>
<evidence type="ECO:0000256" key="1">
    <source>
        <dbReference type="SAM" id="MobiDB-lite"/>
    </source>
</evidence>
<reference evidence="3" key="1">
    <citation type="submission" date="2023-06" db="EMBL/GenBank/DDBJ databases">
        <authorList>
            <consortium name="Lawrence Berkeley National Laboratory"/>
            <person name="Ahrendt S."/>
            <person name="Sahu N."/>
            <person name="Indic B."/>
            <person name="Wong-Bajracharya J."/>
            <person name="Merenyi Z."/>
            <person name="Ke H.-M."/>
            <person name="Monk M."/>
            <person name="Kocsube S."/>
            <person name="Drula E."/>
            <person name="Lipzen A."/>
            <person name="Balint B."/>
            <person name="Henrissat B."/>
            <person name="Andreopoulos B."/>
            <person name="Martin F.M."/>
            <person name="Harder C.B."/>
            <person name="Rigling D."/>
            <person name="Ford K.L."/>
            <person name="Foster G.D."/>
            <person name="Pangilinan J."/>
            <person name="Papanicolaou A."/>
            <person name="Barry K."/>
            <person name="LaButti K."/>
            <person name="Viragh M."/>
            <person name="Koriabine M."/>
            <person name="Yan M."/>
            <person name="Riley R."/>
            <person name="Champramary S."/>
            <person name="Plett K.L."/>
            <person name="Tsai I.J."/>
            <person name="Slot J."/>
            <person name="Sipos G."/>
            <person name="Plett J."/>
            <person name="Nagy L.G."/>
            <person name="Grigoriev I.V."/>
        </authorList>
    </citation>
    <scope>NUCLEOTIDE SEQUENCE</scope>
    <source>
        <strain evidence="3">CCBAS 213</strain>
    </source>
</reference>
<feature type="transmembrane region" description="Helical" evidence="2">
    <location>
        <begin position="139"/>
        <end position="162"/>
    </location>
</feature>
<organism evidence="3 4">
    <name type="scientific">Armillaria tabescens</name>
    <name type="common">Ringless honey mushroom</name>
    <name type="synonym">Agaricus tabescens</name>
    <dbReference type="NCBI Taxonomy" id="1929756"/>
    <lineage>
        <taxon>Eukaryota</taxon>
        <taxon>Fungi</taxon>
        <taxon>Dikarya</taxon>
        <taxon>Basidiomycota</taxon>
        <taxon>Agaricomycotina</taxon>
        <taxon>Agaricomycetes</taxon>
        <taxon>Agaricomycetidae</taxon>
        <taxon>Agaricales</taxon>
        <taxon>Marasmiineae</taxon>
        <taxon>Physalacriaceae</taxon>
        <taxon>Desarmillaria</taxon>
    </lineage>
</organism>
<feature type="compositionally biased region" description="Polar residues" evidence="1">
    <location>
        <begin position="214"/>
        <end position="224"/>
    </location>
</feature>